<protein>
    <submittedName>
        <fullName evidence="1">Uncharacterized protein</fullName>
    </submittedName>
</protein>
<sequence>MTEATRSTVDAPVRRRVGRPGALEWDKEGPAVLTVRGHLELPAAVTLTGTPTVRIDKLTVLVAFAGHRDTLISKINVRPLHTG</sequence>
<accession>A0A0F9DVV7</accession>
<gene>
    <name evidence="1" type="ORF">LCGC14_2150430</name>
</gene>
<comment type="caution">
    <text evidence="1">The sequence shown here is derived from an EMBL/GenBank/DDBJ whole genome shotgun (WGS) entry which is preliminary data.</text>
</comment>
<proteinExistence type="predicted"/>
<reference evidence="1" key="1">
    <citation type="journal article" date="2015" name="Nature">
        <title>Complex archaea that bridge the gap between prokaryotes and eukaryotes.</title>
        <authorList>
            <person name="Spang A."/>
            <person name="Saw J.H."/>
            <person name="Jorgensen S.L."/>
            <person name="Zaremba-Niedzwiedzka K."/>
            <person name="Martijn J."/>
            <person name="Lind A.E."/>
            <person name="van Eijk R."/>
            <person name="Schleper C."/>
            <person name="Guy L."/>
            <person name="Ettema T.J."/>
        </authorList>
    </citation>
    <scope>NUCLEOTIDE SEQUENCE</scope>
</reference>
<evidence type="ECO:0000313" key="1">
    <source>
        <dbReference type="EMBL" id="KKL65889.1"/>
    </source>
</evidence>
<organism evidence="1">
    <name type="scientific">marine sediment metagenome</name>
    <dbReference type="NCBI Taxonomy" id="412755"/>
    <lineage>
        <taxon>unclassified sequences</taxon>
        <taxon>metagenomes</taxon>
        <taxon>ecological metagenomes</taxon>
    </lineage>
</organism>
<name>A0A0F9DVV7_9ZZZZ</name>
<dbReference type="EMBL" id="LAZR01027385">
    <property type="protein sequence ID" value="KKL65889.1"/>
    <property type="molecule type" value="Genomic_DNA"/>
</dbReference>
<dbReference type="AlphaFoldDB" id="A0A0F9DVV7"/>